<dbReference type="Proteomes" id="UP000078540">
    <property type="component" value="Unassembled WGS sequence"/>
</dbReference>
<name>A0A151HYP5_9HYME</name>
<gene>
    <name evidence="1" type="ORF">ALC53_13201</name>
</gene>
<proteinExistence type="predicted"/>
<evidence type="ECO:0000313" key="2">
    <source>
        <dbReference type="Proteomes" id="UP000078540"/>
    </source>
</evidence>
<accession>A0A151HYP5</accession>
<organism evidence="1 2">
    <name type="scientific">Atta colombica</name>
    <dbReference type="NCBI Taxonomy" id="520822"/>
    <lineage>
        <taxon>Eukaryota</taxon>
        <taxon>Metazoa</taxon>
        <taxon>Ecdysozoa</taxon>
        <taxon>Arthropoda</taxon>
        <taxon>Hexapoda</taxon>
        <taxon>Insecta</taxon>
        <taxon>Pterygota</taxon>
        <taxon>Neoptera</taxon>
        <taxon>Endopterygota</taxon>
        <taxon>Hymenoptera</taxon>
        <taxon>Apocrita</taxon>
        <taxon>Aculeata</taxon>
        <taxon>Formicoidea</taxon>
        <taxon>Formicidae</taxon>
        <taxon>Myrmicinae</taxon>
        <taxon>Atta</taxon>
    </lineage>
</organism>
<dbReference type="EMBL" id="KQ976730">
    <property type="protein sequence ID" value="KYM76486.1"/>
    <property type="molecule type" value="Genomic_DNA"/>
</dbReference>
<dbReference type="AlphaFoldDB" id="A0A151HYP5"/>
<protein>
    <submittedName>
        <fullName evidence="1">Uncharacterized protein</fullName>
    </submittedName>
</protein>
<evidence type="ECO:0000313" key="1">
    <source>
        <dbReference type="EMBL" id="KYM76486.1"/>
    </source>
</evidence>
<sequence>MGRYLRCSPPANGALEYVDLCASARSETSFYLSFHGMDVKVEETGVPYAPSSLLSLSEYRFVRDRSFYVGCTSSNIEFQNKTGFR</sequence>
<reference evidence="1 2" key="1">
    <citation type="submission" date="2015-09" db="EMBL/GenBank/DDBJ databases">
        <title>Atta colombica WGS genome.</title>
        <authorList>
            <person name="Nygaard S."/>
            <person name="Hu H."/>
            <person name="Boomsma J."/>
            <person name="Zhang G."/>
        </authorList>
    </citation>
    <scope>NUCLEOTIDE SEQUENCE [LARGE SCALE GENOMIC DNA]</scope>
    <source>
        <strain evidence="1">Treedump-2</strain>
        <tissue evidence="1">Whole body</tissue>
    </source>
</reference>
<keyword evidence="2" id="KW-1185">Reference proteome</keyword>